<comment type="caution">
    <text evidence="1">The sequence shown here is derived from an EMBL/GenBank/DDBJ whole genome shotgun (WGS) entry which is preliminary data.</text>
</comment>
<evidence type="ECO:0000313" key="1">
    <source>
        <dbReference type="EMBL" id="PXX41113.1"/>
    </source>
</evidence>
<proteinExistence type="predicted"/>
<organism evidence="1 2">
    <name type="scientific">Burkholderia pyrrocinia</name>
    <name type="common">Pseudomonas pyrrocinia</name>
    <dbReference type="NCBI Taxonomy" id="60550"/>
    <lineage>
        <taxon>Bacteria</taxon>
        <taxon>Pseudomonadati</taxon>
        <taxon>Pseudomonadota</taxon>
        <taxon>Betaproteobacteria</taxon>
        <taxon>Burkholderiales</taxon>
        <taxon>Burkholderiaceae</taxon>
        <taxon>Burkholderia</taxon>
        <taxon>Burkholderia cepacia complex</taxon>
    </lineage>
</organism>
<dbReference type="AlphaFoldDB" id="A0A318J1Y1"/>
<accession>A0A318J1Y1</accession>
<dbReference type="Proteomes" id="UP000247755">
    <property type="component" value="Unassembled WGS sequence"/>
</dbReference>
<reference evidence="1 2" key="1">
    <citation type="submission" date="2018-05" db="EMBL/GenBank/DDBJ databases">
        <title>Comparative genomics of bacterial root endophytes of switchgrass collected from native prairies over two seasons.</title>
        <authorList>
            <person name="Tang Y."/>
        </authorList>
    </citation>
    <scope>NUCLEOTIDE SEQUENCE [LARGE SCALE GENOMIC DNA]</scope>
    <source>
        <strain evidence="1 2">NFIX32</strain>
    </source>
</reference>
<dbReference type="RefSeq" id="WP_072438871.1">
    <property type="nucleotide sequence ID" value="NZ_QJJY01000001.1"/>
</dbReference>
<gene>
    <name evidence="1" type="ORF">NA66_1001723</name>
</gene>
<evidence type="ECO:0000313" key="2">
    <source>
        <dbReference type="Proteomes" id="UP000247755"/>
    </source>
</evidence>
<protein>
    <submittedName>
        <fullName evidence="1">Uncharacterized protein</fullName>
    </submittedName>
</protein>
<name>A0A318J1Y1_BURPY</name>
<dbReference type="EMBL" id="QJJY01000001">
    <property type="protein sequence ID" value="PXX41113.1"/>
    <property type="molecule type" value="Genomic_DNA"/>
</dbReference>
<sequence length="62" mass="6970">MSKLTAYHISKIKSAIADCDRFIAKEEPRDASLRPADMQQHLDFCKAHKENLQNMLAAGVLV</sequence>